<dbReference type="SUPFAM" id="SSF55729">
    <property type="entry name" value="Acyl-CoA N-acyltransferases (Nat)"/>
    <property type="match status" value="1"/>
</dbReference>
<name>A0A420HXZ9_9PEZI</name>
<dbReference type="GO" id="GO:0005737">
    <property type="term" value="C:cytoplasm"/>
    <property type="evidence" value="ECO:0007669"/>
    <property type="project" value="TreeGrafter"/>
</dbReference>
<dbReference type="Proteomes" id="UP000285405">
    <property type="component" value="Unassembled WGS sequence"/>
</dbReference>
<sequence>METSLEHMSSIRPDCYSDIKCGYCGNASGNISYQVYATDLTAEFYQKLLDRGWRRSGTVLYKPDLRASCCPPYAIRVDSLKYRPSKDQRQKLNRFNKQMIGQRYLQAAARLYPLTREQAKKRKQDFDLIERIHESEVYEQKGSLQHDHSFVVTVEASNFSEEKYSLYENYQRVVHRQSPTSIDRNAFTSFLCDSPVRNKLTNNQICDQQIGTYHQCYRINGILVAMGVLDLLPNCVSAIYFMYHENVKKYDFGKLSAMREIALAKENGYHWWYPGFYIHDCIKMRYKAEYSPVYILGPESYQWQLFAKDLKHAFSIKKYHSLIIDSTRTPTGPLTHLSDLSKISDENSINEDPSHVIDADVPLFARNMPGILSREELPMESDLGKLFVKLYYTERFACDLEDWGSSSIDDLYSIKGIVAEVFSAFGPELCKEIYLNFQ</sequence>
<evidence type="ECO:0000256" key="2">
    <source>
        <dbReference type="ARBA" id="ARBA00012025"/>
    </source>
</evidence>
<dbReference type="InterPro" id="IPR007471">
    <property type="entry name" value="N-end_Aminoacyl_Trfase_N"/>
</dbReference>
<keyword evidence="3 7" id="KW-0808">Transferase</keyword>
<dbReference type="AlphaFoldDB" id="A0A420HXZ9"/>
<reference evidence="7 8" key="1">
    <citation type="journal article" date="2018" name="BMC Genomics">
        <title>Comparative genome analyses reveal sequence features reflecting distinct modes of host-adaptation between dicot and monocot powdery mildew.</title>
        <authorList>
            <person name="Wu Y."/>
            <person name="Ma X."/>
            <person name="Pan Z."/>
            <person name="Kale S.D."/>
            <person name="Song Y."/>
            <person name="King H."/>
            <person name="Zhang Q."/>
            <person name="Presley C."/>
            <person name="Deng X."/>
            <person name="Wei C.I."/>
            <person name="Xiao S."/>
        </authorList>
    </citation>
    <scope>NUCLEOTIDE SEQUENCE [LARGE SCALE GENOMIC DNA]</scope>
    <source>
        <strain evidence="7">UCSC1</strain>
    </source>
</reference>
<dbReference type="EMBL" id="MCBR01014855">
    <property type="protein sequence ID" value="RKF62318.1"/>
    <property type="molecule type" value="Genomic_DNA"/>
</dbReference>
<dbReference type="PANTHER" id="PTHR21367:SF1">
    <property type="entry name" value="ARGINYL-TRNA--PROTEIN TRANSFERASE 1"/>
    <property type="match status" value="1"/>
</dbReference>
<dbReference type="Pfam" id="PF04376">
    <property type="entry name" value="ATE_N"/>
    <property type="match status" value="1"/>
</dbReference>
<evidence type="ECO:0000256" key="4">
    <source>
        <dbReference type="ARBA" id="ARBA00023315"/>
    </source>
</evidence>
<evidence type="ECO:0000313" key="8">
    <source>
        <dbReference type="Proteomes" id="UP000285405"/>
    </source>
</evidence>
<keyword evidence="4" id="KW-0012">Acyltransferase</keyword>
<protein>
    <recommendedName>
        <fullName evidence="2">arginyltransferase</fullName>
        <ecNumber evidence="2">2.3.2.8</ecNumber>
    </recommendedName>
</protein>
<dbReference type="GO" id="GO:0004057">
    <property type="term" value="F:arginyl-tRNA--protein transferase activity"/>
    <property type="evidence" value="ECO:0007669"/>
    <property type="project" value="UniProtKB-EC"/>
</dbReference>
<accession>A0A420HXZ9</accession>
<dbReference type="PANTHER" id="PTHR21367">
    <property type="entry name" value="ARGININE-TRNA-PROTEIN TRANSFERASE 1"/>
    <property type="match status" value="1"/>
</dbReference>
<dbReference type="InterPro" id="IPR007472">
    <property type="entry name" value="N-end_Aminoacyl_Trfase_C"/>
</dbReference>
<evidence type="ECO:0000313" key="7">
    <source>
        <dbReference type="EMBL" id="RKF62318.1"/>
    </source>
</evidence>
<evidence type="ECO:0000259" key="5">
    <source>
        <dbReference type="Pfam" id="PF04376"/>
    </source>
</evidence>
<feature type="domain" description="N-end rule aminoacyl transferase C-terminal" evidence="6">
    <location>
        <begin position="162"/>
        <end position="296"/>
    </location>
</feature>
<comment type="similarity">
    <text evidence="1">Belongs to the R-transferase family.</text>
</comment>
<dbReference type="InterPro" id="IPR030700">
    <property type="entry name" value="N-end_Aminoacyl_Trfase"/>
</dbReference>
<proteinExistence type="inferred from homology"/>
<comment type="caution">
    <text evidence="7">The sequence shown here is derived from an EMBL/GenBank/DDBJ whole genome shotgun (WGS) entry which is preliminary data.</text>
</comment>
<dbReference type="EC" id="2.3.2.8" evidence="2"/>
<evidence type="ECO:0000256" key="1">
    <source>
        <dbReference type="ARBA" id="ARBA00009991"/>
    </source>
</evidence>
<dbReference type="OrthoDB" id="74183at2759"/>
<organism evidence="7 8">
    <name type="scientific">Golovinomyces cichoracearum</name>
    <dbReference type="NCBI Taxonomy" id="62708"/>
    <lineage>
        <taxon>Eukaryota</taxon>
        <taxon>Fungi</taxon>
        <taxon>Dikarya</taxon>
        <taxon>Ascomycota</taxon>
        <taxon>Pezizomycotina</taxon>
        <taxon>Leotiomycetes</taxon>
        <taxon>Erysiphales</taxon>
        <taxon>Erysiphaceae</taxon>
        <taxon>Golovinomyces</taxon>
    </lineage>
</organism>
<dbReference type="Pfam" id="PF04377">
    <property type="entry name" value="ATE_C"/>
    <property type="match status" value="1"/>
</dbReference>
<dbReference type="InterPro" id="IPR016181">
    <property type="entry name" value="Acyl_CoA_acyltransferase"/>
</dbReference>
<evidence type="ECO:0000259" key="6">
    <source>
        <dbReference type="Pfam" id="PF04377"/>
    </source>
</evidence>
<evidence type="ECO:0000256" key="3">
    <source>
        <dbReference type="ARBA" id="ARBA00022679"/>
    </source>
</evidence>
<gene>
    <name evidence="7" type="ORF">GcC1_148014</name>
</gene>
<feature type="domain" description="N-end aminoacyl transferase N-terminal" evidence="5">
    <location>
        <begin position="20"/>
        <end position="90"/>
    </location>
</feature>